<dbReference type="EMBL" id="SOEG01000001">
    <property type="protein sequence ID" value="TDX59245.1"/>
    <property type="molecule type" value="Genomic_DNA"/>
</dbReference>
<feature type="transmembrane region" description="Helical" evidence="5">
    <location>
        <begin position="65"/>
        <end position="84"/>
    </location>
</feature>
<evidence type="ECO:0000256" key="1">
    <source>
        <dbReference type="ARBA" id="ARBA00004141"/>
    </source>
</evidence>
<gene>
    <name evidence="7" type="ORF">C7959_101132</name>
</gene>
<evidence type="ECO:0000313" key="7">
    <source>
        <dbReference type="EMBL" id="TDX59245.1"/>
    </source>
</evidence>
<keyword evidence="3 5" id="KW-1133">Transmembrane helix</keyword>
<feature type="transmembrane region" description="Helical" evidence="5">
    <location>
        <begin position="35"/>
        <end position="53"/>
    </location>
</feature>
<feature type="transmembrane region" description="Helical" evidence="5">
    <location>
        <begin position="231"/>
        <end position="250"/>
    </location>
</feature>
<dbReference type="STRING" id="926561.GCA_000379025_00920"/>
<evidence type="ECO:0000256" key="5">
    <source>
        <dbReference type="SAM" id="Phobius"/>
    </source>
</evidence>
<feature type="transmembrane region" description="Helical" evidence="5">
    <location>
        <begin position="402"/>
        <end position="418"/>
    </location>
</feature>
<evidence type="ECO:0000313" key="8">
    <source>
        <dbReference type="Proteomes" id="UP000295832"/>
    </source>
</evidence>
<name>A0A4R8HGB4_9FIRM</name>
<evidence type="ECO:0000256" key="3">
    <source>
        <dbReference type="ARBA" id="ARBA00022989"/>
    </source>
</evidence>
<feature type="transmembrane region" description="Helical" evidence="5">
    <location>
        <begin position="370"/>
        <end position="390"/>
    </location>
</feature>
<comment type="subcellular location">
    <subcellularLocation>
        <location evidence="1">Membrane</location>
        <topology evidence="1">Multi-pass membrane protein</topology>
    </subcellularLocation>
</comment>
<evidence type="ECO:0000256" key="4">
    <source>
        <dbReference type="ARBA" id="ARBA00023136"/>
    </source>
</evidence>
<sequence length="423" mass="48374">MLIANTADSKVNRFLDQGIIVGTFIFALGSLTSKGISSIGIGLACLLWLIRIIITKNYQFKRTKLDLPILALIASIFISGIDAWSMEILDSSEKIILAILFYYAMVNTIDSLDKVKQLSYTILFSMIISAGYGSYCFYIKNKEFISRGLSVRYIRLKGFMSPLAFGGLLAIFIIFLVVYLLWGKVNKLKKVIILLLGITMFIFLVLTKTRGAWLGFTGGLSVLAWLKDKRIIIVFLIILVMLSLFLPGQFTNIAKSIIDIKNNPSNLTRIALWQTSWRIFKDHPINGIGWGGFKRYYKSNFEKYPVKYEVTETREKGHIENLKKFDHVHNNFLQFLVQAGIIALLSFIILMFFILELLYKGYYDLEENNLKLFVLASFCGVITFNIQGLTEFNFGDTETLRFFWFLIALNVIIIRLNLSRNSN</sequence>
<dbReference type="Proteomes" id="UP000295832">
    <property type="component" value="Unassembled WGS sequence"/>
</dbReference>
<protein>
    <submittedName>
        <fullName evidence="7">O-antigen ligase</fullName>
    </submittedName>
</protein>
<keyword evidence="7" id="KW-0436">Ligase</keyword>
<dbReference type="AlphaFoldDB" id="A0A4R8HGB4"/>
<feature type="transmembrane region" description="Helical" evidence="5">
    <location>
        <begin position="159"/>
        <end position="182"/>
    </location>
</feature>
<reference evidence="7 8" key="1">
    <citation type="submission" date="2019-03" db="EMBL/GenBank/DDBJ databases">
        <title>Subsurface microbial communities from deep shales in Ohio and West Virginia, USA.</title>
        <authorList>
            <person name="Wrighton K."/>
        </authorList>
    </citation>
    <scope>NUCLEOTIDE SEQUENCE [LARGE SCALE GENOMIC DNA]</scope>
    <source>
        <strain evidence="7 8">MSL 6dP</strain>
    </source>
</reference>
<accession>A0A4R8HGB4</accession>
<dbReference type="PANTHER" id="PTHR37422">
    <property type="entry name" value="TEICHURONIC ACID BIOSYNTHESIS PROTEIN TUAE"/>
    <property type="match status" value="1"/>
</dbReference>
<feature type="transmembrane region" description="Helical" evidence="5">
    <location>
        <begin position="188"/>
        <end position="206"/>
    </location>
</feature>
<dbReference type="GO" id="GO:0016020">
    <property type="term" value="C:membrane"/>
    <property type="evidence" value="ECO:0007669"/>
    <property type="project" value="UniProtKB-SubCell"/>
</dbReference>
<organism evidence="7 8">
    <name type="scientific">Orenia marismortui</name>
    <dbReference type="NCBI Taxonomy" id="46469"/>
    <lineage>
        <taxon>Bacteria</taxon>
        <taxon>Bacillati</taxon>
        <taxon>Bacillota</taxon>
        <taxon>Clostridia</taxon>
        <taxon>Halanaerobiales</taxon>
        <taxon>Halobacteroidaceae</taxon>
        <taxon>Orenia</taxon>
    </lineage>
</organism>
<dbReference type="Pfam" id="PF04932">
    <property type="entry name" value="Wzy_C"/>
    <property type="match status" value="1"/>
</dbReference>
<comment type="caution">
    <text evidence="7">The sequence shown here is derived from an EMBL/GenBank/DDBJ whole genome shotgun (WGS) entry which is preliminary data.</text>
</comment>
<keyword evidence="2 5" id="KW-0812">Transmembrane</keyword>
<proteinExistence type="predicted"/>
<keyword evidence="4 5" id="KW-0472">Membrane</keyword>
<dbReference type="InterPro" id="IPR007016">
    <property type="entry name" value="O-antigen_ligase-rel_domated"/>
</dbReference>
<dbReference type="GO" id="GO:0016874">
    <property type="term" value="F:ligase activity"/>
    <property type="evidence" value="ECO:0007669"/>
    <property type="project" value="UniProtKB-KW"/>
</dbReference>
<feature type="transmembrane region" description="Helical" evidence="5">
    <location>
        <begin position="118"/>
        <end position="138"/>
    </location>
</feature>
<dbReference type="RefSeq" id="WP_134114253.1">
    <property type="nucleotide sequence ID" value="NZ_SOEG01000001.1"/>
</dbReference>
<dbReference type="PANTHER" id="PTHR37422:SF13">
    <property type="entry name" value="LIPOPOLYSACCHARIDE BIOSYNTHESIS PROTEIN PA4999-RELATED"/>
    <property type="match status" value="1"/>
</dbReference>
<feature type="transmembrane region" description="Helical" evidence="5">
    <location>
        <begin position="335"/>
        <end position="358"/>
    </location>
</feature>
<dbReference type="InterPro" id="IPR051533">
    <property type="entry name" value="WaaL-like"/>
</dbReference>
<feature type="domain" description="O-antigen ligase-related" evidence="6">
    <location>
        <begin position="197"/>
        <end position="348"/>
    </location>
</feature>
<evidence type="ECO:0000259" key="6">
    <source>
        <dbReference type="Pfam" id="PF04932"/>
    </source>
</evidence>
<evidence type="ECO:0000256" key="2">
    <source>
        <dbReference type="ARBA" id="ARBA00022692"/>
    </source>
</evidence>
<keyword evidence="8" id="KW-1185">Reference proteome</keyword>